<dbReference type="RefSeq" id="WP_282515347.1">
    <property type="nucleotide sequence ID" value="NZ_JASCIR010000021.1"/>
</dbReference>
<gene>
    <name evidence="2" type="ORF">QIS99_22245</name>
</gene>
<evidence type="ECO:0000313" key="2">
    <source>
        <dbReference type="EMBL" id="MDI3388893.1"/>
    </source>
</evidence>
<dbReference type="EMBL" id="JASCIR010000021">
    <property type="protein sequence ID" value="MDI3388893.1"/>
    <property type="molecule type" value="Genomic_DNA"/>
</dbReference>
<name>A0ABT6RWS2_9ACTN</name>
<evidence type="ECO:0008006" key="4">
    <source>
        <dbReference type="Google" id="ProtNLM"/>
    </source>
</evidence>
<evidence type="ECO:0000313" key="3">
    <source>
        <dbReference type="Proteomes" id="UP001224661"/>
    </source>
</evidence>
<dbReference type="Proteomes" id="UP001224661">
    <property type="component" value="Unassembled WGS sequence"/>
</dbReference>
<evidence type="ECO:0000256" key="1">
    <source>
        <dbReference type="SAM" id="MobiDB-lite"/>
    </source>
</evidence>
<feature type="region of interest" description="Disordered" evidence="1">
    <location>
        <begin position="1"/>
        <end position="56"/>
    </location>
</feature>
<sequence length="253" mass="26101">MHGLKRLGGPEDSPKGEPGSRPKGEPGSRPKGEPGSGPKGEPGSRPRGGSKAGSAAAAALAALALSVCSLVSCSTGGTGTRDEGPARSDQVAQGSPAPSAKPGKEHTVDPVRLVREDPKVSKAVKADLKPCAGDSYPVDVSYGNLTGGSRNDVVVNVLTCSDAIGIGSYVYRAKGGAYENVFRTEEPASYAEINADGLTVTRQTYTKDDSVALPSGEDITLYEWRDGAFVQTGHWTNRYGSAGSDVRPAPEEN</sequence>
<proteinExistence type="predicted"/>
<feature type="region of interest" description="Disordered" evidence="1">
    <location>
        <begin position="75"/>
        <end position="109"/>
    </location>
</feature>
<accession>A0ABT6RWS2</accession>
<organism evidence="2 3">
    <name type="scientific">Streptomyces solicavernae</name>
    <dbReference type="NCBI Taxonomy" id="3043614"/>
    <lineage>
        <taxon>Bacteria</taxon>
        <taxon>Bacillati</taxon>
        <taxon>Actinomycetota</taxon>
        <taxon>Actinomycetes</taxon>
        <taxon>Kitasatosporales</taxon>
        <taxon>Streptomycetaceae</taxon>
        <taxon>Streptomyces</taxon>
    </lineage>
</organism>
<feature type="compositionally biased region" description="Low complexity" evidence="1">
    <location>
        <begin position="41"/>
        <end position="56"/>
    </location>
</feature>
<reference evidence="2 3" key="1">
    <citation type="submission" date="2023-05" db="EMBL/GenBank/DDBJ databases">
        <title>Draft genome sequence of Streptomyces sp. B-S-A8 isolated from a cave soil in Thailand.</title>
        <authorList>
            <person name="Chamroensaksri N."/>
            <person name="Muangham S."/>
        </authorList>
    </citation>
    <scope>NUCLEOTIDE SEQUENCE [LARGE SCALE GENOMIC DNA]</scope>
    <source>
        <strain evidence="2 3">B-S-A8</strain>
    </source>
</reference>
<feature type="compositionally biased region" description="Basic and acidic residues" evidence="1">
    <location>
        <begin position="8"/>
        <end position="32"/>
    </location>
</feature>
<protein>
    <recommendedName>
        <fullName evidence="4">Lipoprotein CseA</fullName>
    </recommendedName>
</protein>
<keyword evidence="3" id="KW-1185">Reference proteome</keyword>
<comment type="caution">
    <text evidence="2">The sequence shown here is derived from an EMBL/GenBank/DDBJ whole genome shotgun (WGS) entry which is preliminary data.</text>
</comment>